<reference evidence="2 3" key="1">
    <citation type="journal article" date="2019" name="Sci. Rep.">
        <title>Orb-weaving spider Araneus ventricosus genome elucidates the spidroin gene catalogue.</title>
        <authorList>
            <person name="Kono N."/>
            <person name="Nakamura H."/>
            <person name="Ohtoshi R."/>
            <person name="Moran D.A.P."/>
            <person name="Shinohara A."/>
            <person name="Yoshida Y."/>
            <person name="Fujiwara M."/>
            <person name="Mori M."/>
            <person name="Tomita M."/>
            <person name="Arakawa K."/>
        </authorList>
    </citation>
    <scope>NUCLEOTIDE SEQUENCE [LARGE SCALE GENOMIC DNA]</scope>
</reference>
<proteinExistence type="predicted"/>
<feature type="region of interest" description="Disordered" evidence="1">
    <location>
        <begin position="257"/>
        <end position="279"/>
    </location>
</feature>
<feature type="region of interest" description="Disordered" evidence="1">
    <location>
        <begin position="310"/>
        <end position="340"/>
    </location>
</feature>
<accession>A0A4Y2CSC5</accession>
<name>A0A4Y2CSC5_ARAVE</name>
<dbReference type="EMBL" id="BGPR01000241">
    <property type="protein sequence ID" value="GBM07310.1"/>
    <property type="molecule type" value="Genomic_DNA"/>
</dbReference>
<gene>
    <name evidence="2" type="ORF">AVEN_187863_1</name>
</gene>
<evidence type="ECO:0000313" key="2">
    <source>
        <dbReference type="EMBL" id="GBM07310.1"/>
    </source>
</evidence>
<evidence type="ECO:0000256" key="1">
    <source>
        <dbReference type="SAM" id="MobiDB-lite"/>
    </source>
</evidence>
<sequence length="359" mass="40543">MALRLSSEQHRLERIERDLSTKLTSYAHFRQYIAYLSTCEPSEKTECLIDQAYYRLNELKRTIPENEGKWHALKYNVDELRNFLFNNDDTCVDITYDDNSKSVSAITSVCTPHANCDRTSCCDDSDSDMSPNNESSEEIQISDDIVNNSVLPINSYLNINNLDTSNVNSLNEMPAKPNGHVALSNDKNKLIPTERPVIGPLPAVEKVITKKNSKKLKSKNGKDVTRETVDSVSNVNHTSEVVPRNKLAPKINSDLINNSETETNSKTETYPETGTSGSKLFCKPTEGANEDDGCVIMEEPTPNANVEFLKAPHKDNFVKQRKRSRKHSGNSEGPSKKSQTGGLALHFQYIFYFQFRFYR</sequence>
<feature type="compositionally biased region" description="Low complexity" evidence="1">
    <location>
        <begin position="257"/>
        <end position="268"/>
    </location>
</feature>
<comment type="caution">
    <text evidence="2">The sequence shown here is derived from an EMBL/GenBank/DDBJ whole genome shotgun (WGS) entry which is preliminary data.</text>
</comment>
<dbReference type="AlphaFoldDB" id="A0A4Y2CSC5"/>
<protein>
    <submittedName>
        <fullName evidence="2">Uncharacterized protein</fullName>
    </submittedName>
</protein>
<keyword evidence="3" id="KW-1185">Reference proteome</keyword>
<dbReference type="Proteomes" id="UP000499080">
    <property type="component" value="Unassembled WGS sequence"/>
</dbReference>
<organism evidence="2 3">
    <name type="scientific">Araneus ventricosus</name>
    <name type="common">Orbweaver spider</name>
    <name type="synonym">Epeira ventricosa</name>
    <dbReference type="NCBI Taxonomy" id="182803"/>
    <lineage>
        <taxon>Eukaryota</taxon>
        <taxon>Metazoa</taxon>
        <taxon>Ecdysozoa</taxon>
        <taxon>Arthropoda</taxon>
        <taxon>Chelicerata</taxon>
        <taxon>Arachnida</taxon>
        <taxon>Araneae</taxon>
        <taxon>Araneomorphae</taxon>
        <taxon>Entelegynae</taxon>
        <taxon>Araneoidea</taxon>
        <taxon>Araneidae</taxon>
        <taxon>Araneus</taxon>
    </lineage>
</organism>
<evidence type="ECO:0000313" key="3">
    <source>
        <dbReference type="Proteomes" id="UP000499080"/>
    </source>
</evidence>
<feature type="compositionally biased region" description="Polar residues" evidence="1">
    <location>
        <begin position="330"/>
        <end position="340"/>
    </location>
</feature>
<feature type="compositionally biased region" description="Basic residues" evidence="1">
    <location>
        <begin position="319"/>
        <end position="328"/>
    </location>
</feature>